<evidence type="ECO:0000313" key="1">
    <source>
        <dbReference type="EMBL" id="MPM15412.1"/>
    </source>
</evidence>
<dbReference type="AlphaFoldDB" id="A0A644XGR0"/>
<name>A0A644XGR0_9ZZZZ</name>
<accession>A0A644XGR0</accession>
<gene>
    <name evidence="1" type="ORF">SDC9_61783</name>
</gene>
<sequence length="70" mass="7477">MPPAGMVTGAPDFLISYLAVCIKGARGDFLRGRPVRSGPLIAQDQTLFHGVKTGETPAGQNIYALHRKVL</sequence>
<organism evidence="1">
    <name type="scientific">bioreactor metagenome</name>
    <dbReference type="NCBI Taxonomy" id="1076179"/>
    <lineage>
        <taxon>unclassified sequences</taxon>
        <taxon>metagenomes</taxon>
        <taxon>ecological metagenomes</taxon>
    </lineage>
</organism>
<proteinExistence type="predicted"/>
<reference evidence="1" key="1">
    <citation type="submission" date="2019-08" db="EMBL/GenBank/DDBJ databases">
        <authorList>
            <person name="Kucharzyk K."/>
            <person name="Murdoch R.W."/>
            <person name="Higgins S."/>
            <person name="Loffler F."/>
        </authorList>
    </citation>
    <scope>NUCLEOTIDE SEQUENCE</scope>
</reference>
<protein>
    <submittedName>
        <fullName evidence="1">Uncharacterized protein</fullName>
    </submittedName>
</protein>
<comment type="caution">
    <text evidence="1">The sequence shown here is derived from an EMBL/GenBank/DDBJ whole genome shotgun (WGS) entry which is preliminary data.</text>
</comment>
<dbReference type="EMBL" id="VSSQ01002439">
    <property type="protein sequence ID" value="MPM15412.1"/>
    <property type="molecule type" value="Genomic_DNA"/>
</dbReference>